<name>A0ABT1PXS5_9ACTN</name>
<gene>
    <name evidence="2" type="ORF">NGB36_18140</name>
</gene>
<comment type="caution">
    <text evidence="2">The sequence shown here is derived from an EMBL/GenBank/DDBJ whole genome shotgun (WGS) entry which is preliminary data.</text>
</comment>
<dbReference type="Proteomes" id="UP001057702">
    <property type="component" value="Unassembled WGS sequence"/>
</dbReference>
<evidence type="ECO:0000256" key="1">
    <source>
        <dbReference type="SAM" id="MobiDB-lite"/>
    </source>
</evidence>
<dbReference type="RefSeq" id="WP_255921377.1">
    <property type="nucleotide sequence ID" value="NZ_JANFNG010000013.1"/>
</dbReference>
<dbReference type="EMBL" id="JANFNG010000013">
    <property type="protein sequence ID" value="MCQ4082469.1"/>
    <property type="molecule type" value="Genomic_DNA"/>
</dbReference>
<sequence>MASKPQVHFAVIDPPTPSWWRRNRHIVLLILGLIIGHQWGIGHASAHTPPAPKPSHAPATPGRSTVTPLPTHVCTPRKAA</sequence>
<protein>
    <submittedName>
        <fullName evidence="2">Uncharacterized protein</fullName>
    </submittedName>
</protein>
<evidence type="ECO:0000313" key="2">
    <source>
        <dbReference type="EMBL" id="MCQ4082469.1"/>
    </source>
</evidence>
<organism evidence="2 3">
    <name type="scientific">Streptomyces humicola</name>
    <dbReference type="NCBI Taxonomy" id="2953240"/>
    <lineage>
        <taxon>Bacteria</taxon>
        <taxon>Bacillati</taxon>
        <taxon>Actinomycetota</taxon>
        <taxon>Actinomycetes</taxon>
        <taxon>Kitasatosporales</taxon>
        <taxon>Streptomycetaceae</taxon>
        <taxon>Streptomyces</taxon>
    </lineage>
</organism>
<keyword evidence="3" id="KW-1185">Reference proteome</keyword>
<proteinExistence type="predicted"/>
<reference evidence="2" key="1">
    <citation type="submission" date="2022-06" db="EMBL/GenBank/DDBJ databases">
        <title>Draft genome sequence of Streptomyces sp. RB6PN25 isolated from peat swamp forest in Thailand.</title>
        <authorList>
            <person name="Duangmal K."/>
            <person name="Klaysubun C."/>
        </authorList>
    </citation>
    <scope>NUCLEOTIDE SEQUENCE</scope>
    <source>
        <strain evidence="2">RB6PN25</strain>
    </source>
</reference>
<accession>A0ABT1PXS5</accession>
<feature type="region of interest" description="Disordered" evidence="1">
    <location>
        <begin position="42"/>
        <end position="80"/>
    </location>
</feature>
<evidence type="ECO:0000313" key="3">
    <source>
        <dbReference type="Proteomes" id="UP001057702"/>
    </source>
</evidence>